<comment type="caution">
    <text evidence="1">The sequence shown here is derived from an EMBL/GenBank/DDBJ whole genome shotgun (WGS) entry which is preliminary data.</text>
</comment>
<proteinExistence type="predicted"/>
<reference evidence="1" key="1">
    <citation type="submission" date="2018-06" db="EMBL/GenBank/DDBJ databases">
        <authorList>
            <person name="Ashton P.M."/>
            <person name="Dallman T."/>
            <person name="Nair S."/>
            <person name="De Pinna E."/>
            <person name="Peters T."/>
            <person name="Grant K."/>
        </authorList>
    </citation>
    <scope>NUCLEOTIDE SEQUENCE [LARGE SCALE GENOMIC DNA]</scope>
    <source>
        <strain evidence="1">462023</strain>
    </source>
</reference>
<feature type="non-terminal residue" evidence="1">
    <location>
        <position position="1"/>
    </location>
</feature>
<name>A0A3R0ML46_ECOLX</name>
<dbReference type="EMBL" id="RTJF01000114">
    <property type="protein sequence ID" value="MJL96676.1"/>
    <property type="molecule type" value="Genomic_DNA"/>
</dbReference>
<gene>
    <name evidence="1" type="ORF">DNX30_29220</name>
</gene>
<dbReference type="AlphaFoldDB" id="A0A3R0ML46"/>
<sequence>SLRGAGFRNLALLCNGMAGGYEFAVSKFGQSAYDAAQEKALNNYMEFEMLDLLQSMGENVNPDEYKQAHDRVVNPN</sequence>
<organism evidence="1">
    <name type="scientific">Escherichia coli</name>
    <dbReference type="NCBI Taxonomy" id="562"/>
    <lineage>
        <taxon>Bacteria</taxon>
        <taxon>Pseudomonadati</taxon>
        <taxon>Pseudomonadota</taxon>
        <taxon>Gammaproteobacteria</taxon>
        <taxon>Enterobacterales</taxon>
        <taxon>Enterobacteriaceae</taxon>
        <taxon>Escherichia</taxon>
    </lineage>
</organism>
<accession>A0A3R0ML46</accession>
<protein>
    <submittedName>
        <fullName evidence="1">Uncharacterized protein</fullName>
    </submittedName>
</protein>
<evidence type="ECO:0000313" key="1">
    <source>
        <dbReference type="EMBL" id="MJL96676.1"/>
    </source>
</evidence>
<dbReference type="Proteomes" id="UP000885382">
    <property type="component" value="Unassembled WGS sequence"/>
</dbReference>